<dbReference type="EMBL" id="GIFC01005291">
    <property type="protein sequence ID" value="MXU87374.1"/>
    <property type="molecule type" value="Transcribed_RNA"/>
</dbReference>
<proteinExistence type="predicted"/>
<organism evidence="1">
    <name type="scientific">Ixodes ricinus</name>
    <name type="common">Common tick</name>
    <name type="synonym">Acarus ricinus</name>
    <dbReference type="NCBI Taxonomy" id="34613"/>
    <lineage>
        <taxon>Eukaryota</taxon>
        <taxon>Metazoa</taxon>
        <taxon>Ecdysozoa</taxon>
        <taxon>Arthropoda</taxon>
        <taxon>Chelicerata</taxon>
        <taxon>Arachnida</taxon>
        <taxon>Acari</taxon>
        <taxon>Parasitiformes</taxon>
        <taxon>Ixodida</taxon>
        <taxon>Ixodoidea</taxon>
        <taxon>Ixodidae</taxon>
        <taxon>Ixodinae</taxon>
        <taxon>Ixodes</taxon>
    </lineage>
</organism>
<reference evidence="1" key="1">
    <citation type="submission" date="2019-12" db="EMBL/GenBank/DDBJ databases">
        <title>An insight into the sialome of adult female Ixodes ricinus ticks feeding for 6 days.</title>
        <authorList>
            <person name="Perner J."/>
            <person name="Ribeiro J.M.C."/>
        </authorList>
    </citation>
    <scope>NUCLEOTIDE SEQUENCE</scope>
    <source>
        <strain evidence="1">Semi-engorged</strain>
        <tissue evidence="1">Salivary glands</tissue>
    </source>
</reference>
<name>A0A6B0UDK0_IXORI</name>
<dbReference type="AlphaFoldDB" id="A0A6B0UDK0"/>
<sequence>MLAEDRVRVHLVQRRLLILGATYGLSGLLDGIDAAVEPVDALVDAAKLPGPHLTQLQKLRLVARRTGLRRRRDTLKLRKPFLLPVLLILADVGNVQ</sequence>
<evidence type="ECO:0000313" key="1">
    <source>
        <dbReference type="EMBL" id="MXU87374.1"/>
    </source>
</evidence>
<accession>A0A6B0UDK0</accession>
<protein>
    <submittedName>
        <fullName evidence="1">Uncharacterized protein</fullName>
    </submittedName>
</protein>